<evidence type="ECO:0000256" key="8">
    <source>
        <dbReference type="ARBA" id="ARBA00048679"/>
    </source>
</evidence>
<dbReference type="Gene3D" id="3.30.200.20">
    <property type="entry name" value="Phosphorylase Kinase, domain 1"/>
    <property type="match status" value="1"/>
</dbReference>
<feature type="domain" description="Protein kinase" evidence="12">
    <location>
        <begin position="108"/>
        <end position="429"/>
    </location>
</feature>
<evidence type="ECO:0000256" key="6">
    <source>
        <dbReference type="ARBA" id="ARBA00022840"/>
    </source>
</evidence>
<dbReference type="InterPro" id="IPR008271">
    <property type="entry name" value="Ser/Thr_kinase_AS"/>
</dbReference>
<sequence>MNTAEYSGYLPELCPIWTASATYSPSNPGRIYWWNSRYECSPKDRLKDFYRWSAINWRRNSYDKFDCRATSGVTTTAQSTTHSTTTTLSSGTYQLVQHEILTSRASSYEVLEFLGQGTFGQVAKCLKRDTNEIVAIKILKNHPDYIRQGQIEARNLKRLSMEDTDRFNCVRWYESFQHKSHICLVFEMLGQSLYDFMQDRNFSPLRLACVRPILQQVAKALTKLKSLGIIHTDLKPENIMLVDPVHQPGRIKVIDFGSATHVSEAVCCSYLQSRFYRSPEIILGLPFCEAIDMWSLGCVAAELFLGWPLYPGHSEYDQVRYISETQGPPPEYLLSAGSKTGNYFNRWPDSTYPLWSLKTLAEIEAEMGVKSKETRKFIFRSLDDMVNIAGLDATDLLDRHEFVDLLKGMLTLDGDERITPLQALSHPFLAHLGQSTYHPPRSKRLPVFAQMTHRLCTFSEQASAVPVALNMGTHHSSGQQNDGEPS</sequence>
<dbReference type="GO" id="GO:0004713">
    <property type="term" value="F:protein tyrosine kinase activity"/>
    <property type="evidence" value="ECO:0007669"/>
    <property type="project" value="TreeGrafter"/>
</dbReference>
<dbReference type="PROSITE" id="PS50011">
    <property type="entry name" value="PROTEIN_KINASE_DOM"/>
    <property type="match status" value="1"/>
</dbReference>
<dbReference type="EMBL" id="JADWDJ010000004">
    <property type="protein sequence ID" value="KAG5282586.1"/>
    <property type="molecule type" value="Genomic_DNA"/>
</dbReference>
<evidence type="ECO:0000313" key="13">
    <source>
        <dbReference type="EMBL" id="KAG5282586.1"/>
    </source>
</evidence>
<dbReference type="GO" id="GO:0016605">
    <property type="term" value="C:PML body"/>
    <property type="evidence" value="ECO:0007669"/>
    <property type="project" value="TreeGrafter"/>
</dbReference>
<reference evidence="13" key="1">
    <citation type="submission" date="2020-10" db="EMBL/GenBank/DDBJ databases">
        <title>Chromosome-scale genome assembly of the Allis shad, Alosa alosa.</title>
        <authorList>
            <person name="Margot Z."/>
            <person name="Christophe K."/>
            <person name="Cabau C."/>
            <person name="Louis A."/>
            <person name="Berthelot C."/>
            <person name="Parey E."/>
            <person name="Roest Crollius H."/>
            <person name="Montfort J."/>
            <person name="Robinson-Rechavi M."/>
            <person name="Bucao C."/>
            <person name="Bouchez O."/>
            <person name="Gislard M."/>
            <person name="Lluch J."/>
            <person name="Milhes M."/>
            <person name="Lampietro C."/>
            <person name="Lopez Roques C."/>
            <person name="Donnadieu C."/>
            <person name="Braasch I."/>
            <person name="Desvignes T."/>
            <person name="Postlethwait J."/>
            <person name="Bobe J."/>
            <person name="Guiguen Y."/>
        </authorList>
    </citation>
    <scope>NUCLEOTIDE SEQUENCE</scope>
    <source>
        <strain evidence="13">M-15738</strain>
        <tissue evidence="13">Blood</tissue>
    </source>
</reference>
<feature type="binding site" evidence="10">
    <location>
        <position position="137"/>
    </location>
    <ligand>
        <name>ATP</name>
        <dbReference type="ChEBI" id="CHEBI:30616"/>
    </ligand>
</feature>
<dbReference type="FunFam" id="1.10.510.10:FF:000029">
    <property type="entry name" value="Homeodomain-interacting protein kinase 2 isoform 1"/>
    <property type="match status" value="1"/>
</dbReference>
<evidence type="ECO:0000256" key="9">
    <source>
        <dbReference type="ARBA" id="ARBA00061380"/>
    </source>
</evidence>
<dbReference type="GO" id="GO:0007224">
    <property type="term" value="P:smoothened signaling pathway"/>
    <property type="evidence" value="ECO:0007669"/>
    <property type="project" value="TreeGrafter"/>
</dbReference>
<evidence type="ECO:0000256" key="11">
    <source>
        <dbReference type="RuleBase" id="RU000304"/>
    </source>
</evidence>
<dbReference type="PANTHER" id="PTHR24058:SF43">
    <property type="entry name" value="HOMEODOMAIN-INTERACTING PROTEIN KINASE 1"/>
    <property type="match status" value="1"/>
</dbReference>
<dbReference type="EC" id="2.7.11.1" evidence="1"/>
<proteinExistence type="inferred from homology"/>
<comment type="catalytic activity">
    <reaction evidence="7">
        <text>L-threonyl-[protein] + ATP = O-phospho-L-threonyl-[protein] + ADP + H(+)</text>
        <dbReference type="Rhea" id="RHEA:46608"/>
        <dbReference type="Rhea" id="RHEA-COMP:11060"/>
        <dbReference type="Rhea" id="RHEA-COMP:11605"/>
        <dbReference type="ChEBI" id="CHEBI:15378"/>
        <dbReference type="ChEBI" id="CHEBI:30013"/>
        <dbReference type="ChEBI" id="CHEBI:30616"/>
        <dbReference type="ChEBI" id="CHEBI:61977"/>
        <dbReference type="ChEBI" id="CHEBI:456216"/>
        <dbReference type="EC" id="2.7.11.1"/>
    </reaction>
</comment>
<evidence type="ECO:0000256" key="3">
    <source>
        <dbReference type="ARBA" id="ARBA00022679"/>
    </source>
</evidence>
<evidence type="ECO:0000256" key="2">
    <source>
        <dbReference type="ARBA" id="ARBA00022527"/>
    </source>
</evidence>
<dbReference type="InterPro" id="IPR050494">
    <property type="entry name" value="Ser_Thr_dual-spec_kinase"/>
</dbReference>
<dbReference type="PROSITE" id="PS00107">
    <property type="entry name" value="PROTEIN_KINASE_ATP"/>
    <property type="match status" value="1"/>
</dbReference>
<comment type="similarity">
    <text evidence="9">Belongs to the protein kinase superfamily. CMGC Ser/Thr protein kinase family. HIPK subfamily.</text>
</comment>
<accession>A0AAV6H9B8</accession>
<evidence type="ECO:0000256" key="10">
    <source>
        <dbReference type="PROSITE-ProRule" id="PRU10141"/>
    </source>
</evidence>
<evidence type="ECO:0000256" key="4">
    <source>
        <dbReference type="ARBA" id="ARBA00022741"/>
    </source>
</evidence>
<dbReference type="Gene3D" id="1.10.510.10">
    <property type="entry name" value="Transferase(Phosphotransferase) domain 1"/>
    <property type="match status" value="1"/>
</dbReference>
<dbReference type="SMART" id="SM00220">
    <property type="entry name" value="S_TKc"/>
    <property type="match status" value="1"/>
</dbReference>
<dbReference type="Proteomes" id="UP000823561">
    <property type="component" value="Chromosome 4"/>
</dbReference>
<dbReference type="SUPFAM" id="SSF56112">
    <property type="entry name" value="Protein kinase-like (PK-like)"/>
    <property type="match status" value="1"/>
</dbReference>
<dbReference type="AlphaFoldDB" id="A0AAV6H9B8"/>
<dbReference type="GO" id="GO:0004674">
    <property type="term" value="F:protein serine/threonine kinase activity"/>
    <property type="evidence" value="ECO:0007669"/>
    <property type="project" value="UniProtKB-KW"/>
</dbReference>
<keyword evidence="4 10" id="KW-0547">Nucleotide-binding</keyword>
<protein>
    <recommendedName>
        <fullName evidence="1">non-specific serine/threonine protein kinase</fullName>
        <ecNumber evidence="1">2.7.11.1</ecNumber>
    </recommendedName>
</protein>
<keyword evidence="3" id="KW-0808">Transferase</keyword>
<dbReference type="PANTHER" id="PTHR24058">
    <property type="entry name" value="DUAL SPECIFICITY PROTEIN KINASE"/>
    <property type="match status" value="1"/>
</dbReference>
<evidence type="ECO:0000256" key="7">
    <source>
        <dbReference type="ARBA" id="ARBA00047899"/>
    </source>
</evidence>
<dbReference type="GO" id="GO:0005524">
    <property type="term" value="F:ATP binding"/>
    <property type="evidence" value="ECO:0007669"/>
    <property type="project" value="UniProtKB-UniRule"/>
</dbReference>
<comment type="catalytic activity">
    <reaction evidence="8">
        <text>L-seryl-[protein] + ATP = O-phospho-L-seryl-[protein] + ADP + H(+)</text>
        <dbReference type="Rhea" id="RHEA:17989"/>
        <dbReference type="Rhea" id="RHEA-COMP:9863"/>
        <dbReference type="Rhea" id="RHEA-COMP:11604"/>
        <dbReference type="ChEBI" id="CHEBI:15378"/>
        <dbReference type="ChEBI" id="CHEBI:29999"/>
        <dbReference type="ChEBI" id="CHEBI:30616"/>
        <dbReference type="ChEBI" id="CHEBI:83421"/>
        <dbReference type="ChEBI" id="CHEBI:456216"/>
        <dbReference type="EC" id="2.7.11.1"/>
    </reaction>
</comment>
<name>A0AAV6H9B8_9TELE</name>
<dbReference type="InterPro" id="IPR011009">
    <property type="entry name" value="Kinase-like_dom_sf"/>
</dbReference>
<dbReference type="PROSITE" id="PS00108">
    <property type="entry name" value="PROTEIN_KINASE_ST"/>
    <property type="match status" value="1"/>
</dbReference>
<dbReference type="Pfam" id="PF00069">
    <property type="entry name" value="Pkinase"/>
    <property type="match status" value="1"/>
</dbReference>
<organism evidence="13 14">
    <name type="scientific">Alosa alosa</name>
    <name type="common">allis shad</name>
    <dbReference type="NCBI Taxonomy" id="278164"/>
    <lineage>
        <taxon>Eukaryota</taxon>
        <taxon>Metazoa</taxon>
        <taxon>Chordata</taxon>
        <taxon>Craniata</taxon>
        <taxon>Vertebrata</taxon>
        <taxon>Euteleostomi</taxon>
        <taxon>Actinopterygii</taxon>
        <taxon>Neopterygii</taxon>
        <taxon>Teleostei</taxon>
        <taxon>Clupei</taxon>
        <taxon>Clupeiformes</taxon>
        <taxon>Clupeoidei</taxon>
        <taxon>Clupeidae</taxon>
        <taxon>Alosa</taxon>
    </lineage>
</organism>
<dbReference type="InterPro" id="IPR017441">
    <property type="entry name" value="Protein_kinase_ATP_BS"/>
</dbReference>
<evidence type="ECO:0000256" key="1">
    <source>
        <dbReference type="ARBA" id="ARBA00012513"/>
    </source>
</evidence>
<keyword evidence="14" id="KW-1185">Reference proteome</keyword>
<keyword evidence="6 10" id="KW-0067">ATP-binding</keyword>
<keyword evidence="5" id="KW-0418">Kinase</keyword>
<evidence type="ECO:0000313" key="14">
    <source>
        <dbReference type="Proteomes" id="UP000823561"/>
    </source>
</evidence>
<gene>
    <name evidence="13" type="ORF">AALO_G00057630</name>
</gene>
<dbReference type="InterPro" id="IPR000719">
    <property type="entry name" value="Prot_kinase_dom"/>
</dbReference>
<evidence type="ECO:0000259" key="12">
    <source>
        <dbReference type="PROSITE" id="PS50011"/>
    </source>
</evidence>
<evidence type="ECO:0000256" key="5">
    <source>
        <dbReference type="ARBA" id="ARBA00022777"/>
    </source>
</evidence>
<comment type="caution">
    <text evidence="13">The sequence shown here is derived from an EMBL/GenBank/DDBJ whole genome shotgun (WGS) entry which is preliminary data.</text>
</comment>
<dbReference type="GO" id="GO:0005737">
    <property type="term" value="C:cytoplasm"/>
    <property type="evidence" value="ECO:0007669"/>
    <property type="project" value="TreeGrafter"/>
</dbReference>
<dbReference type="GO" id="GO:0042771">
    <property type="term" value="P:intrinsic apoptotic signaling pathway in response to DNA damage by p53 class mediator"/>
    <property type="evidence" value="ECO:0007669"/>
    <property type="project" value="TreeGrafter"/>
</dbReference>
<keyword evidence="2 11" id="KW-0723">Serine/threonine-protein kinase</keyword>